<gene>
    <name evidence="1" type="ORF">POM88_005300</name>
    <name evidence="2" type="ORF">POM88_005304</name>
</gene>
<dbReference type="Proteomes" id="UP001237642">
    <property type="component" value="Unassembled WGS sequence"/>
</dbReference>
<reference evidence="1" key="2">
    <citation type="submission" date="2023-05" db="EMBL/GenBank/DDBJ databases">
        <authorList>
            <person name="Schelkunov M.I."/>
        </authorList>
    </citation>
    <scope>NUCLEOTIDE SEQUENCE</scope>
    <source>
        <strain evidence="1">Hsosn_3</strain>
        <tissue evidence="1">Leaf</tissue>
    </source>
</reference>
<dbReference type="Gene3D" id="3.30.70.100">
    <property type="match status" value="1"/>
</dbReference>
<keyword evidence="3" id="KW-1185">Reference proteome</keyword>
<dbReference type="EMBL" id="JAUIZM010000001">
    <property type="protein sequence ID" value="KAK1405699.1"/>
    <property type="molecule type" value="Genomic_DNA"/>
</dbReference>
<sequence>MTKQKVVIRVTTVNTSNWCCLFIRKGDDSRTKALQIAATTCGVESAALSGDDKNEIMVIGEGIDTIELAKCLRKKIGGADVISVGPEKTEEEKNEAIVVPLVYGSQAYCYNYAPYNYSYTSCI</sequence>
<protein>
    <submittedName>
        <fullName evidence="1">Uncharacterized protein</fullName>
    </submittedName>
</protein>
<dbReference type="EMBL" id="JAUIZM010000001">
    <property type="protein sequence ID" value="KAK1405695.1"/>
    <property type="molecule type" value="Genomic_DNA"/>
</dbReference>
<evidence type="ECO:0000313" key="3">
    <source>
        <dbReference type="Proteomes" id="UP001237642"/>
    </source>
</evidence>
<evidence type="ECO:0000313" key="2">
    <source>
        <dbReference type="EMBL" id="KAK1405699.1"/>
    </source>
</evidence>
<name>A0AAD8JJN2_9APIA</name>
<accession>A0AAD8JJN2</accession>
<organism evidence="1 3">
    <name type="scientific">Heracleum sosnowskyi</name>
    <dbReference type="NCBI Taxonomy" id="360622"/>
    <lineage>
        <taxon>Eukaryota</taxon>
        <taxon>Viridiplantae</taxon>
        <taxon>Streptophyta</taxon>
        <taxon>Embryophyta</taxon>
        <taxon>Tracheophyta</taxon>
        <taxon>Spermatophyta</taxon>
        <taxon>Magnoliopsida</taxon>
        <taxon>eudicotyledons</taxon>
        <taxon>Gunneridae</taxon>
        <taxon>Pentapetalae</taxon>
        <taxon>asterids</taxon>
        <taxon>campanulids</taxon>
        <taxon>Apiales</taxon>
        <taxon>Apiaceae</taxon>
        <taxon>Apioideae</taxon>
        <taxon>apioid superclade</taxon>
        <taxon>Tordylieae</taxon>
        <taxon>Tordyliinae</taxon>
        <taxon>Heracleum</taxon>
    </lineage>
</organism>
<dbReference type="AlphaFoldDB" id="A0AAD8JJN2"/>
<proteinExistence type="predicted"/>
<dbReference type="PANTHER" id="PTHR46371">
    <property type="entry name" value="OS04G0464100 PROTEIN"/>
    <property type="match status" value="1"/>
</dbReference>
<evidence type="ECO:0000313" key="1">
    <source>
        <dbReference type="EMBL" id="KAK1405695.1"/>
    </source>
</evidence>
<reference evidence="1" key="1">
    <citation type="submission" date="2023-02" db="EMBL/GenBank/DDBJ databases">
        <title>Genome of toxic invasive species Heracleum sosnowskyi carries increased number of genes despite the absence of recent whole-genome duplications.</title>
        <authorList>
            <person name="Schelkunov M."/>
            <person name="Shtratnikova V."/>
            <person name="Makarenko M."/>
            <person name="Klepikova A."/>
            <person name="Omelchenko D."/>
            <person name="Novikova G."/>
            <person name="Obukhova E."/>
            <person name="Bogdanov V."/>
            <person name="Penin A."/>
            <person name="Logacheva M."/>
        </authorList>
    </citation>
    <scope>NUCLEOTIDE SEQUENCE</scope>
    <source>
        <strain evidence="1">Hsosn_3</strain>
        <tissue evidence="1">Leaf</tissue>
    </source>
</reference>
<dbReference type="InterPro" id="IPR044296">
    <property type="entry name" value="HIPP46"/>
</dbReference>
<comment type="caution">
    <text evidence="1">The sequence shown here is derived from an EMBL/GenBank/DDBJ whole genome shotgun (WGS) entry which is preliminary data.</text>
</comment>